<feature type="repeat" description="PPR" evidence="2">
    <location>
        <begin position="131"/>
        <end position="165"/>
    </location>
</feature>
<dbReference type="KEGG" id="smo:SELMODRAFT_34928"/>
<dbReference type="EMBL" id="GL377565">
    <property type="protein sequence ID" value="EFJ37821.1"/>
    <property type="molecule type" value="Genomic_DNA"/>
</dbReference>
<dbReference type="InParanoid" id="D8QQM3"/>
<dbReference type="Pfam" id="PF01535">
    <property type="entry name" value="PPR"/>
    <property type="match status" value="3"/>
</dbReference>
<accession>D8QQM3</accession>
<dbReference type="Proteomes" id="UP000001514">
    <property type="component" value="Unassembled WGS sequence"/>
</dbReference>
<proteinExistence type="predicted"/>
<dbReference type="NCBIfam" id="TIGR00756">
    <property type="entry name" value="PPR"/>
    <property type="match status" value="2"/>
</dbReference>
<dbReference type="FunFam" id="1.25.40.10:FF:000158">
    <property type="entry name" value="pentatricopeptide repeat-containing protein At2g33680"/>
    <property type="match status" value="1"/>
</dbReference>
<protein>
    <recommendedName>
        <fullName evidence="5">Pentacotripeptide-repeat region of PRORP domain-containing protein</fullName>
    </recommendedName>
</protein>
<feature type="non-terminal residue" evidence="3">
    <location>
        <position position="241"/>
    </location>
</feature>
<evidence type="ECO:0000313" key="4">
    <source>
        <dbReference type="Proteomes" id="UP000001514"/>
    </source>
</evidence>
<sequence>VLIDMYGKCGGLDESRAVFQSIQDRDGPNVFSWTVLISAYARNGHNNVALDLFHRMELAGVRASEATLVIAVGICSKLGAPHGLRIGKRLHQRIEAQVSMNLMTALLDMYSKCGCQGEAREIFQSFQTTDSVCCWNALIGAYSHHGYGRQSLDLVLRMKIEGVMPDQLTFMSAMFASSHTGLVERGLECFLEMEAEHGIVPSPEHCRCLIDLLGRAGQIEGAEAMLEEDPCEMEWSILVGA</sequence>
<dbReference type="InterPro" id="IPR011990">
    <property type="entry name" value="TPR-like_helical_dom_sf"/>
</dbReference>
<evidence type="ECO:0000256" key="1">
    <source>
        <dbReference type="ARBA" id="ARBA00022737"/>
    </source>
</evidence>
<gene>
    <name evidence="3" type="ORF">SELMODRAFT_34928</name>
</gene>
<feature type="non-terminal residue" evidence="3">
    <location>
        <position position="1"/>
    </location>
</feature>
<dbReference type="GO" id="GO:0009451">
    <property type="term" value="P:RNA modification"/>
    <property type="evidence" value="ECO:0007669"/>
    <property type="project" value="InterPro"/>
</dbReference>
<dbReference type="Pfam" id="PF13041">
    <property type="entry name" value="PPR_2"/>
    <property type="match status" value="1"/>
</dbReference>
<evidence type="ECO:0008006" key="5">
    <source>
        <dbReference type="Google" id="ProtNLM"/>
    </source>
</evidence>
<keyword evidence="1" id="KW-0677">Repeat</keyword>
<feature type="repeat" description="PPR" evidence="2">
    <location>
        <begin position="29"/>
        <end position="63"/>
    </location>
</feature>
<dbReference type="HOGENOM" id="CLU_002706_0_0_1"/>
<dbReference type="STRING" id="88036.D8QQM3"/>
<dbReference type="InterPro" id="IPR046960">
    <property type="entry name" value="PPR_At4g14850-like_plant"/>
</dbReference>
<reference evidence="3 4" key="1">
    <citation type="journal article" date="2011" name="Science">
        <title>The Selaginella genome identifies genetic changes associated with the evolution of vascular plants.</title>
        <authorList>
            <person name="Banks J.A."/>
            <person name="Nishiyama T."/>
            <person name="Hasebe M."/>
            <person name="Bowman J.L."/>
            <person name="Gribskov M."/>
            <person name="dePamphilis C."/>
            <person name="Albert V.A."/>
            <person name="Aono N."/>
            <person name="Aoyama T."/>
            <person name="Ambrose B.A."/>
            <person name="Ashton N.W."/>
            <person name="Axtell M.J."/>
            <person name="Barker E."/>
            <person name="Barker M.S."/>
            <person name="Bennetzen J.L."/>
            <person name="Bonawitz N.D."/>
            <person name="Chapple C."/>
            <person name="Cheng C."/>
            <person name="Correa L.G."/>
            <person name="Dacre M."/>
            <person name="DeBarry J."/>
            <person name="Dreyer I."/>
            <person name="Elias M."/>
            <person name="Engstrom E.M."/>
            <person name="Estelle M."/>
            <person name="Feng L."/>
            <person name="Finet C."/>
            <person name="Floyd S.K."/>
            <person name="Frommer W.B."/>
            <person name="Fujita T."/>
            <person name="Gramzow L."/>
            <person name="Gutensohn M."/>
            <person name="Harholt J."/>
            <person name="Hattori M."/>
            <person name="Heyl A."/>
            <person name="Hirai T."/>
            <person name="Hiwatashi Y."/>
            <person name="Ishikawa M."/>
            <person name="Iwata M."/>
            <person name="Karol K.G."/>
            <person name="Koehler B."/>
            <person name="Kolukisaoglu U."/>
            <person name="Kubo M."/>
            <person name="Kurata T."/>
            <person name="Lalonde S."/>
            <person name="Li K."/>
            <person name="Li Y."/>
            <person name="Litt A."/>
            <person name="Lyons E."/>
            <person name="Manning G."/>
            <person name="Maruyama T."/>
            <person name="Michael T.P."/>
            <person name="Mikami K."/>
            <person name="Miyazaki S."/>
            <person name="Morinaga S."/>
            <person name="Murata T."/>
            <person name="Mueller-Roeber B."/>
            <person name="Nelson D.R."/>
            <person name="Obara M."/>
            <person name="Oguri Y."/>
            <person name="Olmstead R.G."/>
            <person name="Onodera N."/>
            <person name="Petersen B.L."/>
            <person name="Pils B."/>
            <person name="Prigge M."/>
            <person name="Rensing S.A."/>
            <person name="Riano-Pachon D.M."/>
            <person name="Roberts A.W."/>
            <person name="Sato Y."/>
            <person name="Scheller H.V."/>
            <person name="Schulz B."/>
            <person name="Schulz C."/>
            <person name="Shakirov E.V."/>
            <person name="Shibagaki N."/>
            <person name="Shinohara N."/>
            <person name="Shippen D.E."/>
            <person name="Soerensen I."/>
            <person name="Sotooka R."/>
            <person name="Sugimoto N."/>
            <person name="Sugita M."/>
            <person name="Sumikawa N."/>
            <person name="Tanurdzic M."/>
            <person name="Theissen G."/>
            <person name="Ulvskov P."/>
            <person name="Wakazuki S."/>
            <person name="Weng J.K."/>
            <person name="Willats W.W."/>
            <person name="Wipf D."/>
            <person name="Wolf P.G."/>
            <person name="Yang L."/>
            <person name="Zimmer A.D."/>
            <person name="Zhu Q."/>
            <person name="Mitros T."/>
            <person name="Hellsten U."/>
            <person name="Loque D."/>
            <person name="Otillar R."/>
            <person name="Salamov A."/>
            <person name="Schmutz J."/>
            <person name="Shapiro H."/>
            <person name="Lindquist E."/>
            <person name="Lucas S."/>
            <person name="Rokhsar D."/>
            <person name="Grigoriev I.V."/>
        </authorList>
    </citation>
    <scope>NUCLEOTIDE SEQUENCE [LARGE SCALE GENOMIC DNA]</scope>
</reference>
<evidence type="ECO:0000256" key="2">
    <source>
        <dbReference type="PROSITE-ProRule" id="PRU00708"/>
    </source>
</evidence>
<evidence type="ECO:0000313" key="3">
    <source>
        <dbReference type="EMBL" id="EFJ37821.1"/>
    </source>
</evidence>
<dbReference type="GO" id="GO:0003723">
    <property type="term" value="F:RNA binding"/>
    <property type="evidence" value="ECO:0007669"/>
    <property type="project" value="InterPro"/>
</dbReference>
<dbReference type="PANTHER" id="PTHR47926">
    <property type="entry name" value="PENTATRICOPEPTIDE REPEAT-CONTAINING PROTEIN"/>
    <property type="match status" value="1"/>
</dbReference>
<name>D8QQM3_SELML</name>
<dbReference type="Gramene" id="EFJ37821">
    <property type="protein sequence ID" value="EFJ37821"/>
    <property type="gene ID" value="SELMODRAFT_34928"/>
</dbReference>
<dbReference type="PANTHER" id="PTHR47926:SF533">
    <property type="entry name" value="DYW DOMAIN-CONTAINING PROTEIN"/>
    <property type="match status" value="1"/>
</dbReference>
<dbReference type="AlphaFoldDB" id="D8QQM3"/>
<dbReference type="InterPro" id="IPR002885">
    <property type="entry name" value="PPR_rpt"/>
</dbReference>
<dbReference type="Gene3D" id="1.25.40.10">
    <property type="entry name" value="Tetratricopeptide repeat domain"/>
    <property type="match status" value="2"/>
</dbReference>
<dbReference type="GO" id="GO:0048731">
    <property type="term" value="P:system development"/>
    <property type="evidence" value="ECO:0007669"/>
    <property type="project" value="UniProtKB-ARBA"/>
</dbReference>
<dbReference type="PROSITE" id="PS51375">
    <property type="entry name" value="PPR"/>
    <property type="match status" value="2"/>
</dbReference>
<organism evidence="4">
    <name type="scientific">Selaginella moellendorffii</name>
    <name type="common">Spikemoss</name>
    <dbReference type="NCBI Taxonomy" id="88036"/>
    <lineage>
        <taxon>Eukaryota</taxon>
        <taxon>Viridiplantae</taxon>
        <taxon>Streptophyta</taxon>
        <taxon>Embryophyta</taxon>
        <taxon>Tracheophyta</taxon>
        <taxon>Lycopodiopsida</taxon>
        <taxon>Selaginellales</taxon>
        <taxon>Selaginellaceae</taxon>
        <taxon>Selaginella</taxon>
    </lineage>
</organism>
<dbReference type="eggNOG" id="KOG4197">
    <property type="taxonomic scope" value="Eukaryota"/>
</dbReference>
<keyword evidence="4" id="KW-1185">Reference proteome</keyword>